<dbReference type="PANTHER" id="PTHR34861">
    <property type="match status" value="1"/>
</dbReference>
<sequence>MTRPPYAELAARSDGFAGTSWGVYGADDELGTIQEATAERAASAARLVRRGAVFPLSLPLDEPDPPLFGRRSMRHTVVAEPTSLDDRYDDLHPQASSQWDALGHVRHPTLGFYNGAPADSVGIGRGSRLGVDRWGERGIAARFVLLDVARRRAVEGRPVRWDRRDEIGVADLEDTARAQGVEVTPGSIVLIRTGWLAGFRAAPREERARIAAMVPSDDISRDRELMAPAPGLAAQEDVAAWLWDHAVAAVAADNPALEAMPFSREDVDGWLHYRLIAMLGIAVGELWELDPLAADCAADGVWEGLLTAAPLRVAGGIGSPANALALK</sequence>
<dbReference type="SUPFAM" id="SSF102198">
    <property type="entry name" value="Putative cyclase"/>
    <property type="match status" value="1"/>
</dbReference>
<keyword evidence="2" id="KW-1185">Reference proteome</keyword>
<dbReference type="Proteomes" id="UP001205337">
    <property type="component" value="Unassembled WGS sequence"/>
</dbReference>
<dbReference type="InterPro" id="IPR007325">
    <property type="entry name" value="KFase/CYL"/>
</dbReference>
<gene>
    <name evidence="1" type="ORF">NUH29_04900</name>
</gene>
<name>A0ABT1ZDW5_9MICO</name>
<comment type="caution">
    <text evidence="1">The sequence shown here is derived from an EMBL/GenBank/DDBJ whole genome shotgun (WGS) entry which is preliminary data.</text>
</comment>
<dbReference type="Gene3D" id="3.50.30.50">
    <property type="entry name" value="Putative cyclase"/>
    <property type="match status" value="1"/>
</dbReference>
<dbReference type="PANTHER" id="PTHR34861:SF10">
    <property type="entry name" value="CYCLASE"/>
    <property type="match status" value="1"/>
</dbReference>
<evidence type="ECO:0000313" key="1">
    <source>
        <dbReference type="EMBL" id="MCS0498887.1"/>
    </source>
</evidence>
<organism evidence="1 2">
    <name type="scientific">Protaetiibacter mangrovi</name>
    <dbReference type="NCBI Taxonomy" id="2970926"/>
    <lineage>
        <taxon>Bacteria</taxon>
        <taxon>Bacillati</taxon>
        <taxon>Actinomycetota</taxon>
        <taxon>Actinomycetes</taxon>
        <taxon>Micrococcales</taxon>
        <taxon>Microbacteriaceae</taxon>
        <taxon>Protaetiibacter</taxon>
    </lineage>
</organism>
<accession>A0ABT1ZDW5</accession>
<protein>
    <submittedName>
        <fullName evidence="1">Cyclase family protein</fullName>
    </submittedName>
</protein>
<proteinExistence type="predicted"/>
<evidence type="ECO:0000313" key="2">
    <source>
        <dbReference type="Proteomes" id="UP001205337"/>
    </source>
</evidence>
<dbReference type="EMBL" id="JANTHX010000005">
    <property type="protein sequence ID" value="MCS0498887.1"/>
    <property type="molecule type" value="Genomic_DNA"/>
</dbReference>
<dbReference type="Pfam" id="PF04199">
    <property type="entry name" value="Cyclase"/>
    <property type="match status" value="1"/>
</dbReference>
<reference evidence="1 2" key="1">
    <citation type="submission" date="2022-08" db="EMBL/GenBank/DDBJ databases">
        <authorList>
            <person name="Li F."/>
        </authorList>
    </citation>
    <scope>NUCLEOTIDE SEQUENCE [LARGE SCALE GENOMIC DNA]</scope>
    <source>
        <strain evidence="1 2">10F1B-8-1</strain>
    </source>
</reference>
<dbReference type="InterPro" id="IPR037175">
    <property type="entry name" value="KFase_sf"/>
</dbReference>
<dbReference type="RefSeq" id="WP_258797903.1">
    <property type="nucleotide sequence ID" value="NZ_JANTHX010000005.1"/>
</dbReference>